<sequence length="88" mass="9833">MEEERAKAIEAAKQGAIEILGAQIYSQLMEGFADLRQGISKDIAQVLAAFIGEKFLSFNPNVWKDEQNLYALLIYLFNDGNPSVVRVI</sequence>
<evidence type="ECO:0000313" key="2">
    <source>
        <dbReference type="Proteomes" id="UP000009017"/>
    </source>
</evidence>
<dbReference type="AlphaFoldDB" id="J1JUB2"/>
<gene>
    <name evidence="1" type="ORF">ME3_01069</name>
</gene>
<evidence type="ECO:0000313" key="1">
    <source>
        <dbReference type="EMBL" id="EJF88517.1"/>
    </source>
</evidence>
<comment type="caution">
    <text evidence="1">The sequence shown here is derived from an EMBL/GenBank/DDBJ whole genome shotgun (WGS) entry which is preliminary data.</text>
</comment>
<dbReference type="eggNOG" id="ENOG50332YW">
    <property type="taxonomic scope" value="Bacteria"/>
</dbReference>
<organism evidence="1 2">
    <name type="scientific">Bartonella melophagi K-2C</name>
    <dbReference type="NCBI Taxonomy" id="1094557"/>
    <lineage>
        <taxon>Bacteria</taxon>
        <taxon>Pseudomonadati</taxon>
        <taxon>Pseudomonadota</taxon>
        <taxon>Alphaproteobacteria</taxon>
        <taxon>Hyphomicrobiales</taxon>
        <taxon>Bartonellaceae</taxon>
        <taxon>Bartonella</taxon>
    </lineage>
</organism>
<protein>
    <submittedName>
        <fullName evidence="1">Uncharacterized protein</fullName>
    </submittedName>
</protein>
<keyword evidence="2" id="KW-1185">Reference proteome</keyword>
<proteinExistence type="predicted"/>
<accession>J1JUB2</accession>
<reference evidence="1 2" key="1">
    <citation type="submission" date="2012-03" db="EMBL/GenBank/DDBJ databases">
        <title>The Genome Sequence of Bartonella melophagi K-2C.</title>
        <authorList>
            <consortium name="The Broad Institute Genome Sequencing Platform"/>
            <consortium name="The Broad Institute Genome Sequencing Center for Infectious Disease"/>
            <person name="Feldgarden M."/>
            <person name="Kirby J."/>
            <person name="Kosoy M."/>
            <person name="Birtles R."/>
            <person name="Probert W.S."/>
            <person name="Chiaraviglio L."/>
            <person name="Young S.K."/>
            <person name="Zeng Q."/>
            <person name="Gargeya S."/>
            <person name="Fitzgerald M."/>
            <person name="Haas B."/>
            <person name="Abouelleil A."/>
            <person name="Alvarado L."/>
            <person name="Arachchi H.M."/>
            <person name="Berlin A."/>
            <person name="Chapman S.B."/>
            <person name="Gearin G."/>
            <person name="Goldberg J."/>
            <person name="Griggs A."/>
            <person name="Gujja S."/>
            <person name="Hansen M."/>
            <person name="Heiman D."/>
            <person name="Howarth C."/>
            <person name="Larimer J."/>
            <person name="Lui A."/>
            <person name="MacDonald P.J.P."/>
            <person name="McCowen C."/>
            <person name="Montmayeur A."/>
            <person name="Murphy C."/>
            <person name="Neiman D."/>
            <person name="Pearson M."/>
            <person name="Priest M."/>
            <person name="Roberts A."/>
            <person name="Saif S."/>
            <person name="Shea T."/>
            <person name="Sisk P."/>
            <person name="Stolte C."/>
            <person name="Sykes S."/>
            <person name="Wortman J."/>
            <person name="Nusbaum C."/>
            <person name="Birren B."/>
        </authorList>
    </citation>
    <scope>NUCLEOTIDE SEQUENCE [LARGE SCALE GENOMIC DNA]</scope>
    <source>
        <strain evidence="1 2">K-2C</strain>
    </source>
</reference>
<dbReference type="PATRIC" id="fig|1094557.3.peg.1115"/>
<dbReference type="HOGENOM" id="CLU_2462821_0_0_5"/>
<name>J1JUB2_9HYPH</name>
<dbReference type="Proteomes" id="UP000009017">
    <property type="component" value="Unassembled WGS sequence"/>
</dbReference>
<dbReference type="EMBL" id="AIMA01000020">
    <property type="protein sequence ID" value="EJF88517.1"/>
    <property type="molecule type" value="Genomic_DNA"/>
</dbReference>